<organism evidence="1 2">
    <name type="scientific">Cuscuta campestris</name>
    <dbReference type="NCBI Taxonomy" id="132261"/>
    <lineage>
        <taxon>Eukaryota</taxon>
        <taxon>Viridiplantae</taxon>
        <taxon>Streptophyta</taxon>
        <taxon>Embryophyta</taxon>
        <taxon>Tracheophyta</taxon>
        <taxon>Spermatophyta</taxon>
        <taxon>Magnoliopsida</taxon>
        <taxon>eudicotyledons</taxon>
        <taxon>Gunneridae</taxon>
        <taxon>Pentapetalae</taxon>
        <taxon>asterids</taxon>
        <taxon>lamiids</taxon>
        <taxon>Solanales</taxon>
        <taxon>Convolvulaceae</taxon>
        <taxon>Cuscuteae</taxon>
        <taxon>Cuscuta</taxon>
        <taxon>Cuscuta subgen. Grammica</taxon>
        <taxon>Cuscuta sect. Cleistogrammica</taxon>
    </lineage>
</organism>
<dbReference type="Proteomes" id="UP000595140">
    <property type="component" value="Unassembled WGS sequence"/>
</dbReference>
<sequence>MRYGDKAFRGVGRAADGGASELARRRSGFNLGPPRDTQEAEQVIAAADASLNCGLPLPGFHQANPAAPLRFAAFVLPLQVFDLGLTLDGGFF</sequence>
<dbReference type="EMBL" id="OOIL02003256">
    <property type="protein sequence ID" value="VFQ86686.1"/>
    <property type="molecule type" value="Genomic_DNA"/>
</dbReference>
<protein>
    <submittedName>
        <fullName evidence="1">Uncharacterized protein</fullName>
    </submittedName>
</protein>
<evidence type="ECO:0000313" key="1">
    <source>
        <dbReference type="EMBL" id="VFQ86686.1"/>
    </source>
</evidence>
<evidence type="ECO:0000313" key="2">
    <source>
        <dbReference type="Proteomes" id="UP000595140"/>
    </source>
</evidence>
<keyword evidence="2" id="KW-1185">Reference proteome</keyword>
<reference evidence="1 2" key="1">
    <citation type="submission" date="2018-04" db="EMBL/GenBank/DDBJ databases">
        <authorList>
            <person name="Vogel A."/>
        </authorList>
    </citation>
    <scope>NUCLEOTIDE SEQUENCE [LARGE SCALE GENOMIC DNA]</scope>
</reference>
<accession>A0A484MFB0</accession>
<dbReference type="AlphaFoldDB" id="A0A484MFB0"/>
<proteinExistence type="predicted"/>
<gene>
    <name evidence="1" type="ORF">CCAM_LOCUS28462</name>
</gene>
<name>A0A484MFB0_9ASTE</name>